<gene>
    <name evidence="3" type="ORF">K7432_000893</name>
</gene>
<dbReference type="SFLD" id="SFLDS00019">
    <property type="entry name" value="Glutathione_Transferase_(cytos"/>
    <property type="match status" value="1"/>
</dbReference>
<protein>
    <recommendedName>
        <fullName evidence="5">Glutathione S-transferase</fullName>
    </recommendedName>
</protein>
<evidence type="ECO:0000313" key="3">
    <source>
        <dbReference type="EMBL" id="KAK9728617.1"/>
    </source>
</evidence>
<dbReference type="PANTHER" id="PTHR43968:SF6">
    <property type="entry name" value="GLUTATHIONE S-TRANSFERASE OMEGA"/>
    <property type="match status" value="1"/>
</dbReference>
<dbReference type="InterPro" id="IPR050983">
    <property type="entry name" value="GST_Omega/HSP26"/>
</dbReference>
<dbReference type="PROSITE" id="PS50404">
    <property type="entry name" value="GST_NTER"/>
    <property type="match status" value="1"/>
</dbReference>
<evidence type="ECO:0000259" key="1">
    <source>
        <dbReference type="PROSITE" id="PS50404"/>
    </source>
</evidence>
<reference evidence="3 4" key="1">
    <citation type="submission" date="2023-04" db="EMBL/GenBank/DDBJ databases">
        <title>Genome of Basidiobolus ranarum AG-B5.</title>
        <authorList>
            <person name="Stajich J.E."/>
            <person name="Carter-House D."/>
            <person name="Gryganskyi A."/>
        </authorList>
    </citation>
    <scope>NUCLEOTIDE SEQUENCE [LARGE SCALE GENOMIC DNA]</scope>
    <source>
        <strain evidence="3 4">AG-B5</strain>
    </source>
</reference>
<dbReference type="InterPro" id="IPR004045">
    <property type="entry name" value="Glutathione_S-Trfase_N"/>
</dbReference>
<dbReference type="CDD" id="cd00570">
    <property type="entry name" value="GST_N_family"/>
    <property type="match status" value="1"/>
</dbReference>
<dbReference type="EMBL" id="JASJQH010006893">
    <property type="protein sequence ID" value="KAK9728617.1"/>
    <property type="molecule type" value="Genomic_DNA"/>
</dbReference>
<dbReference type="PROSITE" id="PS51354">
    <property type="entry name" value="GLUTAREDOXIN_2"/>
    <property type="match status" value="1"/>
</dbReference>
<accession>A0ABR2WAH0</accession>
<keyword evidence="4" id="KW-1185">Reference proteome</keyword>
<sequence length="225" mass="25432">MTIAAKPITLYSNSGCPYVQRALIALYECDLDHEKVEIPLPNKPDWYLELNPEGKVPALKYGDDTLVESLIITEFFSDLSGGKLLPKDPLKRAQARYFIEFFGSKFLPLYYRILGNVDSDVAKKLEQEFVDNLKKLNKLLVAQSVEGPFYFGKDFSLVEAAIAPFSSRFAPMAEIGGIQIPKIPELSRYHQWCGAIEQRDSFIKSSLSSEELYKSCEALAIKYRA</sequence>
<feature type="domain" description="GST N-terminal" evidence="1">
    <location>
        <begin position="6"/>
        <end position="84"/>
    </location>
</feature>
<comment type="caution">
    <text evidence="3">The sequence shown here is derived from an EMBL/GenBank/DDBJ whole genome shotgun (WGS) entry which is preliminary data.</text>
</comment>
<dbReference type="SUPFAM" id="SSF47616">
    <property type="entry name" value="GST C-terminal domain-like"/>
    <property type="match status" value="1"/>
</dbReference>
<dbReference type="PANTHER" id="PTHR43968">
    <property type="match status" value="1"/>
</dbReference>
<dbReference type="InterPro" id="IPR010987">
    <property type="entry name" value="Glutathione-S-Trfase_C-like"/>
</dbReference>
<dbReference type="InterPro" id="IPR036282">
    <property type="entry name" value="Glutathione-S-Trfase_C_sf"/>
</dbReference>
<evidence type="ECO:0008006" key="5">
    <source>
        <dbReference type="Google" id="ProtNLM"/>
    </source>
</evidence>
<dbReference type="SFLD" id="SFLDG00358">
    <property type="entry name" value="Main_(cytGST)"/>
    <property type="match status" value="1"/>
</dbReference>
<dbReference type="PROSITE" id="PS50405">
    <property type="entry name" value="GST_CTER"/>
    <property type="match status" value="1"/>
</dbReference>
<organism evidence="3 4">
    <name type="scientific">Basidiobolus ranarum</name>
    <dbReference type="NCBI Taxonomy" id="34480"/>
    <lineage>
        <taxon>Eukaryota</taxon>
        <taxon>Fungi</taxon>
        <taxon>Fungi incertae sedis</taxon>
        <taxon>Zoopagomycota</taxon>
        <taxon>Entomophthoromycotina</taxon>
        <taxon>Basidiobolomycetes</taxon>
        <taxon>Basidiobolales</taxon>
        <taxon>Basidiobolaceae</taxon>
        <taxon>Basidiobolus</taxon>
    </lineage>
</organism>
<feature type="domain" description="GST C-terminal" evidence="2">
    <location>
        <begin position="88"/>
        <end position="216"/>
    </location>
</feature>
<dbReference type="InterPro" id="IPR036249">
    <property type="entry name" value="Thioredoxin-like_sf"/>
</dbReference>
<dbReference type="Proteomes" id="UP001479436">
    <property type="component" value="Unassembled WGS sequence"/>
</dbReference>
<dbReference type="InterPro" id="IPR040079">
    <property type="entry name" value="Glutathione_S-Trfase"/>
</dbReference>
<name>A0ABR2WAH0_9FUNG</name>
<dbReference type="Pfam" id="PF13417">
    <property type="entry name" value="GST_N_3"/>
    <property type="match status" value="1"/>
</dbReference>
<proteinExistence type="predicted"/>
<dbReference type="Gene3D" id="1.20.1050.10">
    <property type="match status" value="1"/>
</dbReference>
<dbReference type="SUPFAM" id="SSF52833">
    <property type="entry name" value="Thioredoxin-like"/>
    <property type="match status" value="1"/>
</dbReference>
<evidence type="ECO:0000313" key="4">
    <source>
        <dbReference type="Proteomes" id="UP001479436"/>
    </source>
</evidence>
<evidence type="ECO:0000259" key="2">
    <source>
        <dbReference type="PROSITE" id="PS50405"/>
    </source>
</evidence>
<dbReference type="Gene3D" id="3.40.30.10">
    <property type="entry name" value="Glutaredoxin"/>
    <property type="match status" value="1"/>
</dbReference>